<protein>
    <submittedName>
        <fullName evidence="1">Uncharacterized protein</fullName>
    </submittedName>
</protein>
<accession>A0ABR9S7N7</accession>
<dbReference type="Proteomes" id="UP000806285">
    <property type="component" value="Unassembled WGS sequence"/>
</dbReference>
<dbReference type="EMBL" id="JADDIV010000005">
    <property type="protein sequence ID" value="MBE7369500.1"/>
    <property type="molecule type" value="Genomic_DNA"/>
</dbReference>
<gene>
    <name evidence="1" type="ORF">IM787_18190</name>
</gene>
<dbReference type="RefSeq" id="WP_193678124.1">
    <property type="nucleotide sequence ID" value="NZ_JADDIV010000005.1"/>
</dbReference>
<proteinExistence type="predicted"/>
<evidence type="ECO:0000313" key="1">
    <source>
        <dbReference type="EMBL" id="MBE7369500.1"/>
    </source>
</evidence>
<name>A0ABR9S7N7_9BURK</name>
<keyword evidence="2" id="KW-1185">Reference proteome</keyword>
<comment type="caution">
    <text evidence="1">The sequence shown here is derived from an EMBL/GenBank/DDBJ whole genome shotgun (WGS) entry which is preliminary data.</text>
</comment>
<sequence>MSDAPLPLLALALLAALLLTAAWHRHRRYRLAERPDRESALNQPASDWLRQSGDFDRVKLDAEVPRETVYLPGWRARWLLVTNRRVLLFAASGSERRLQSEWPRRAVVFAGPPGASGAAWLRLLRPARNLALTFTTGTTLHLRCASSVTARRVAQLLMSSPALPEESFQAPAHFTVARRGR</sequence>
<organism evidence="1 2">
    <name type="scientific">Ramlibacter pallidus</name>
    <dbReference type="NCBI Taxonomy" id="2780087"/>
    <lineage>
        <taxon>Bacteria</taxon>
        <taxon>Pseudomonadati</taxon>
        <taxon>Pseudomonadota</taxon>
        <taxon>Betaproteobacteria</taxon>
        <taxon>Burkholderiales</taxon>
        <taxon>Comamonadaceae</taxon>
        <taxon>Ramlibacter</taxon>
    </lineage>
</organism>
<evidence type="ECO:0000313" key="2">
    <source>
        <dbReference type="Proteomes" id="UP000806285"/>
    </source>
</evidence>
<reference evidence="1 2" key="1">
    <citation type="submission" date="2020-10" db="EMBL/GenBank/DDBJ databases">
        <title>Ramlibacter sp. HM2 16S ribosomal RNA gene Genome sequencing and assembly.</title>
        <authorList>
            <person name="Kang M."/>
        </authorList>
    </citation>
    <scope>NUCLEOTIDE SEQUENCE [LARGE SCALE GENOMIC DNA]</scope>
    <source>
        <strain evidence="1 2">HM2</strain>
    </source>
</reference>